<organism evidence="2 3">
    <name type="scientific">Klebsiella michiganensis</name>
    <dbReference type="NCBI Taxonomy" id="1134687"/>
    <lineage>
        <taxon>Bacteria</taxon>
        <taxon>Pseudomonadati</taxon>
        <taxon>Pseudomonadota</taxon>
        <taxon>Gammaproteobacteria</taxon>
        <taxon>Enterobacterales</taxon>
        <taxon>Enterobacteriaceae</taxon>
        <taxon>Klebsiella/Raoultella group</taxon>
        <taxon>Klebsiella</taxon>
    </lineage>
</organism>
<dbReference type="AlphaFoldDB" id="A0A7H4LVA7"/>
<dbReference type="EMBL" id="UGJR01000002">
    <property type="protein sequence ID" value="STR40083.1"/>
    <property type="molecule type" value="Genomic_DNA"/>
</dbReference>
<sequence>MAWLIGIPLSDALNAGSIMATKLVANEFVAHD</sequence>
<dbReference type="Pfam" id="PF07662">
    <property type="entry name" value="Nucleos_tra2_C"/>
    <property type="match status" value="1"/>
</dbReference>
<evidence type="ECO:0000313" key="3">
    <source>
        <dbReference type="Proteomes" id="UP000255050"/>
    </source>
</evidence>
<gene>
    <name evidence="2" type="primary">nupC_3</name>
    <name evidence="2" type="ORF">NCTC11694_01232</name>
</gene>
<feature type="domain" description="Concentrative nucleoside transporter C-terminal" evidence="1">
    <location>
        <begin position="1"/>
        <end position="31"/>
    </location>
</feature>
<reference evidence="2 3" key="1">
    <citation type="submission" date="2018-06" db="EMBL/GenBank/DDBJ databases">
        <authorList>
            <consortium name="Pathogen Informatics"/>
            <person name="Doyle S."/>
        </authorList>
    </citation>
    <scope>NUCLEOTIDE SEQUENCE [LARGE SCALE GENOMIC DNA]</scope>
    <source>
        <strain evidence="2 3">NCTC11694</strain>
    </source>
</reference>
<proteinExistence type="predicted"/>
<protein>
    <submittedName>
        <fullName evidence="2">Nucleoside permease NupC</fullName>
    </submittedName>
</protein>
<dbReference type="InterPro" id="IPR011657">
    <property type="entry name" value="CNT_C_dom"/>
</dbReference>
<evidence type="ECO:0000313" key="2">
    <source>
        <dbReference type="EMBL" id="STR40083.1"/>
    </source>
</evidence>
<comment type="caution">
    <text evidence="2">The sequence shown here is derived from an EMBL/GenBank/DDBJ whole genome shotgun (WGS) entry which is preliminary data.</text>
</comment>
<accession>A0A7H4LVA7</accession>
<dbReference type="Proteomes" id="UP000255050">
    <property type="component" value="Unassembled WGS sequence"/>
</dbReference>
<evidence type="ECO:0000259" key="1">
    <source>
        <dbReference type="Pfam" id="PF07662"/>
    </source>
</evidence>
<name>A0A7H4LVA7_9ENTR</name>